<dbReference type="Gene3D" id="3.40.50.80">
    <property type="entry name" value="Nucleotide-binding domain of ferredoxin-NADP reductase (FNR) module"/>
    <property type="match status" value="1"/>
</dbReference>
<keyword evidence="15" id="KW-0216">Detoxification</keyword>
<name>A0A6I5A425_9BACI</name>
<comment type="catalytic activity">
    <reaction evidence="13 15">
        <text>2 nitric oxide + NADH + 2 O2 = 2 nitrate + NAD(+) + H(+)</text>
        <dbReference type="Rhea" id="RHEA:19469"/>
        <dbReference type="ChEBI" id="CHEBI:15378"/>
        <dbReference type="ChEBI" id="CHEBI:15379"/>
        <dbReference type="ChEBI" id="CHEBI:16480"/>
        <dbReference type="ChEBI" id="CHEBI:17632"/>
        <dbReference type="ChEBI" id="CHEBI:57540"/>
        <dbReference type="ChEBI" id="CHEBI:57945"/>
        <dbReference type="EC" id="1.14.12.17"/>
    </reaction>
</comment>
<dbReference type="GO" id="GO:0071500">
    <property type="term" value="P:cellular response to nitrosative stress"/>
    <property type="evidence" value="ECO:0007669"/>
    <property type="project" value="TreeGrafter"/>
</dbReference>
<evidence type="ECO:0000256" key="11">
    <source>
        <dbReference type="ARBA" id="ARBA00023004"/>
    </source>
</evidence>
<evidence type="ECO:0000313" key="19">
    <source>
        <dbReference type="Proteomes" id="UP000468638"/>
    </source>
</evidence>
<sequence length="413" mass="46434">MSTQTADQLDQRTIDIVKSTVPVLAEHGEAITKRFYQLLFENHPELKHVFNQANQKMDKQPKALANAVYAAAQYIDQLEVILPAVKQIAHKHRSLNIKPEQYPIVGENLLAAIKDVLGDAATDDIIEAWGKAYTVIADVFIQVEQDMYQEVAHKNGGWLDYRDFKITHKIQESDVITSFYLSPVDQGTLPDYKAGQYITIKVNIPGSDYTQLRQYSLSDAPGKPYFRISVKREDEQNDKPAGVVSNYLHHSINVGDTLPISAPAGDFTLQESDQPLVLISGGVGLTPLVSMLHDSLQKQPDRPVYFIHAAQNGSVHAMKEHLTNLQEEYVNAQVYTCYSNPTVEDQQTNYHQLEGFVNLPWLQSILPSNEAAFYFCGPEGFMKNVNQMLTEWQVSPESINYEFFGPQGSLEVS</sequence>
<keyword evidence="6 15" id="KW-0285">Flavoprotein</keyword>
<dbReference type="Pfam" id="PF00175">
    <property type="entry name" value="NAD_binding_1"/>
    <property type="match status" value="1"/>
</dbReference>
<dbReference type="FunFam" id="3.40.50.80:FF:000010">
    <property type="entry name" value="Flavohemoprotein"/>
    <property type="match status" value="1"/>
</dbReference>
<proteinExistence type="inferred from homology"/>
<feature type="domain" description="FAD-binding FR-type" evidence="17">
    <location>
        <begin position="159"/>
        <end position="270"/>
    </location>
</feature>
<feature type="binding site" evidence="15">
    <location>
        <position position="197"/>
    </location>
    <ligand>
        <name>FAD</name>
        <dbReference type="ChEBI" id="CHEBI:57692"/>
    </ligand>
</feature>
<feature type="site" description="Influences the redox potential of the prosthetic heme and FAD groups" evidence="15">
    <location>
        <position position="402"/>
    </location>
</feature>
<dbReference type="Gene3D" id="2.40.30.10">
    <property type="entry name" value="Translation factors"/>
    <property type="match status" value="1"/>
</dbReference>
<dbReference type="PANTHER" id="PTHR43396">
    <property type="entry name" value="FLAVOHEMOPROTEIN"/>
    <property type="match status" value="1"/>
</dbReference>
<evidence type="ECO:0000256" key="10">
    <source>
        <dbReference type="ARBA" id="ARBA00023002"/>
    </source>
</evidence>
<dbReference type="GO" id="GO:0009636">
    <property type="term" value="P:response to toxic substance"/>
    <property type="evidence" value="ECO:0007669"/>
    <property type="project" value="UniProtKB-KW"/>
</dbReference>
<evidence type="ECO:0000256" key="7">
    <source>
        <dbReference type="ARBA" id="ARBA00022723"/>
    </source>
</evidence>
<comment type="similarity">
    <text evidence="1 15">In the C-terminal section; belongs to the flavoprotein pyridine nucleotide cytochrome reductase family.</text>
</comment>
<dbReference type="GO" id="GO:0046210">
    <property type="term" value="P:nitric oxide catabolic process"/>
    <property type="evidence" value="ECO:0007669"/>
    <property type="project" value="TreeGrafter"/>
</dbReference>
<feature type="binding site" evidence="15">
    <location>
        <begin position="213"/>
        <end position="216"/>
    </location>
    <ligand>
        <name>FAD</name>
        <dbReference type="ChEBI" id="CHEBI:57692"/>
    </ligand>
</feature>
<comment type="cofactor">
    <cofactor evidence="15">
        <name>heme b</name>
        <dbReference type="ChEBI" id="CHEBI:60344"/>
    </cofactor>
    <text evidence="15">Binds 1 heme b (iron(II)-protoporphyrin IX) group per subunit.</text>
</comment>
<evidence type="ECO:0000313" key="18">
    <source>
        <dbReference type="EMBL" id="MYL34409.1"/>
    </source>
</evidence>
<keyword evidence="12 15" id="KW-0520">NAD</keyword>
<gene>
    <name evidence="18" type="primary">hmpA</name>
    <name evidence="15" type="synonym">hmp</name>
    <name evidence="18" type="ORF">GLW05_12460</name>
</gene>
<dbReference type="HAMAP" id="MF_01252">
    <property type="entry name" value="Hmp"/>
    <property type="match status" value="1"/>
</dbReference>
<keyword evidence="10 15" id="KW-0560">Oxidoreductase</keyword>
<dbReference type="FunFam" id="2.40.30.10:FF:000034">
    <property type="entry name" value="Flavohemoprotein"/>
    <property type="match status" value="1"/>
</dbReference>
<evidence type="ECO:0000256" key="12">
    <source>
        <dbReference type="ARBA" id="ARBA00023027"/>
    </source>
</evidence>
<evidence type="ECO:0000256" key="2">
    <source>
        <dbReference type="ARBA" id="ARBA00008414"/>
    </source>
</evidence>
<feature type="site" description="Influences the redox potential of the prosthetic heme and FAD groups" evidence="15">
    <location>
        <position position="91"/>
    </location>
</feature>
<dbReference type="PROSITE" id="PS01033">
    <property type="entry name" value="GLOBIN"/>
    <property type="match status" value="1"/>
</dbReference>
<dbReference type="InterPro" id="IPR017938">
    <property type="entry name" value="Riboflavin_synthase-like_b-brl"/>
</dbReference>
<keyword evidence="4 15" id="KW-0349">Heme</keyword>
<dbReference type="Pfam" id="PF00970">
    <property type="entry name" value="FAD_binding_6"/>
    <property type="match status" value="1"/>
</dbReference>
<dbReference type="InterPro" id="IPR012292">
    <property type="entry name" value="Globin/Proto"/>
</dbReference>
<dbReference type="Proteomes" id="UP000468638">
    <property type="component" value="Unassembled WGS sequence"/>
</dbReference>
<comment type="domain">
    <text evidence="15">Consists of two distinct domains; an N-terminal heme-containing oxygen-binding domain and a C-terminal reductase domain with binding sites for FAD and NAD(P)H.</text>
</comment>
<keyword evidence="5 15" id="KW-0561">Oxygen transport</keyword>
<evidence type="ECO:0000256" key="13">
    <source>
        <dbReference type="ARBA" id="ARBA00048649"/>
    </source>
</evidence>
<comment type="cofactor">
    <cofactor evidence="15">
        <name>FAD</name>
        <dbReference type="ChEBI" id="CHEBI:57692"/>
    </cofactor>
    <text evidence="15">Binds 1 FAD per subunit.</text>
</comment>
<evidence type="ECO:0000256" key="8">
    <source>
        <dbReference type="ARBA" id="ARBA00022827"/>
    </source>
</evidence>
<dbReference type="NCBIfam" id="NF009805">
    <property type="entry name" value="PRK13289.1"/>
    <property type="match status" value="1"/>
</dbReference>
<keyword evidence="8 15" id="KW-0274">FAD</keyword>
<evidence type="ECO:0000256" key="4">
    <source>
        <dbReference type="ARBA" id="ARBA00022617"/>
    </source>
</evidence>
<dbReference type="SUPFAM" id="SSF63380">
    <property type="entry name" value="Riboflavin synthase domain-like"/>
    <property type="match status" value="1"/>
</dbReference>
<keyword evidence="11 15" id="KW-0408">Iron</keyword>
<dbReference type="InterPro" id="IPR009050">
    <property type="entry name" value="Globin-like_sf"/>
</dbReference>
<evidence type="ECO:0000256" key="1">
    <source>
        <dbReference type="ARBA" id="ARBA00006401"/>
    </source>
</evidence>
<accession>A0A6I5A425</accession>
<comment type="caution">
    <text evidence="18">The sequence shown here is derived from an EMBL/GenBank/DDBJ whole genome shotgun (WGS) entry which is preliminary data.</text>
</comment>
<organism evidence="18 19">
    <name type="scientific">Pontibacillus yanchengensis</name>
    <dbReference type="NCBI Taxonomy" id="462910"/>
    <lineage>
        <taxon>Bacteria</taxon>
        <taxon>Bacillati</taxon>
        <taxon>Bacillota</taxon>
        <taxon>Bacilli</taxon>
        <taxon>Bacillales</taxon>
        <taxon>Bacillaceae</taxon>
        <taxon>Pontibacillus</taxon>
    </lineage>
</organism>
<dbReference type="CDD" id="cd14777">
    <property type="entry name" value="Yhb1-globin-like"/>
    <property type="match status" value="1"/>
</dbReference>
<dbReference type="GO" id="GO:0019825">
    <property type="term" value="F:oxygen binding"/>
    <property type="evidence" value="ECO:0007669"/>
    <property type="project" value="InterPro"/>
</dbReference>
<evidence type="ECO:0000259" key="17">
    <source>
        <dbReference type="PROSITE" id="PS51384"/>
    </source>
</evidence>
<dbReference type="RefSeq" id="WP_160909806.1">
    <property type="nucleotide sequence ID" value="NZ_WMEQ01000009.1"/>
</dbReference>
<dbReference type="EC" id="1.14.12.17" evidence="15"/>
<dbReference type="FunFam" id="1.10.490.10:FF:000003">
    <property type="entry name" value="Flavohemoprotein"/>
    <property type="match status" value="1"/>
</dbReference>
<dbReference type="SUPFAM" id="SSF46458">
    <property type="entry name" value="Globin-like"/>
    <property type="match status" value="1"/>
</dbReference>
<dbReference type="GO" id="GO:0020037">
    <property type="term" value="F:heme binding"/>
    <property type="evidence" value="ECO:0007669"/>
    <property type="project" value="InterPro"/>
</dbReference>
<dbReference type="GO" id="GO:0046872">
    <property type="term" value="F:metal ion binding"/>
    <property type="evidence" value="ECO:0007669"/>
    <property type="project" value="UniProtKB-KW"/>
</dbReference>
<dbReference type="PRINTS" id="PR00410">
    <property type="entry name" value="PHEHYDRXLASE"/>
</dbReference>
<comment type="catalytic activity">
    <reaction evidence="14 15">
        <text>2 nitric oxide + NADPH + 2 O2 = 2 nitrate + NADP(+) + H(+)</text>
        <dbReference type="Rhea" id="RHEA:19465"/>
        <dbReference type="ChEBI" id="CHEBI:15378"/>
        <dbReference type="ChEBI" id="CHEBI:15379"/>
        <dbReference type="ChEBI" id="CHEBI:16480"/>
        <dbReference type="ChEBI" id="CHEBI:17632"/>
        <dbReference type="ChEBI" id="CHEBI:57783"/>
        <dbReference type="ChEBI" id="CHEBI:58349"/>
        <dbReference type="EC" id="1.14.12.17"/>
    </reaction>
</comment>
<feature type="active site" description="Charge relay system" evidence="15">
    <location>
        <position position="144"/>
    </location>
</feature>
<dbReference type="InterPro" id="IPR017927">
    <property type="entry name" value="FAD-bd_FR_type"/>
</dbReference>
<dbReference type="AlphaFoldDB" id="A0A6I5A425"/>
<comment type="function">
    <text evidence="15">Is involved in NO detoxification in an aerobic process, termed nitric oxide dioxygenase (NOD) reaction that utilizes O(2) and NAD(P)H to convert NO to nitrate, which protects the bacterium from various noxious nitrogen compounds. Therefore, plays a central role in the inducible response to nitrosative stress.</text>
</comment>
<dbReference type="InterPro" id="IPR008333">
    <property type="entry name" value="Cbr1-like_FAD-bd_dom"/>
</dbReference>
<keyword evidence="3 15" id="KW-0813">Transport</keyword>
<feature type="site" description="Involved in heme-bound ligand stabilization and O-O bond activation" evidence="15">
    <location>
        <position position="36"/>
    </location>
</feature>
<dbReference type="InterPro" id="IPR001709">
    <property type="entry name" value="Flavoprot_Pyr_Nucl_cyt_Rdtase"/>
</dbReference>
<dbReference type="OrthoDB" id="9801223at2"/>
<reference evidence="18 19" key="1">
    <citation type="submission" date="2019-11" db="EMBL/GenBank/DDBJ databases">
        <title>Genome sequences of 17 halophilic strains isolated from different environments.</title>
        <authorList>
            <person name="Furrow R.E."/>
        </authorList>
    </citation>
    <scope>NUCLEOTIDE SEQUENCE [LARGE SCALE GENOMIC DNA]</scope>
    <source>
        <strain evidence="18 19">22514_16_FS</strain>
    </source>
</reference>
<dbReference type="PANTHER" id="PTHR43396:SF3">
    <property type="entry name" value="FLAVOHEMOPROTEIN"/>
    <property type="match status" value="1"/>
</dbReference>
<evidence type="ECO:0000256" key="14">
    <source>
        <dbReference type="ARBA" id="ARBA00049433"/>
    </source>
</evidence>
<dbReference type="InterPro" id="IPR039261">
    <property type="entry name" value="FNR_nucleotide-bd"/>
</dbReference>
<feature type="binding site" evidence="15">
    <location>
        <begin position="403"/>
        <end position="406"/>
    </location>
    <ligand>
        <name>FAD</name>
        <dbReference type="ChEBI" id="CHEBI:57692"/>
    </ligand>
</feature>
<keyword evidence="7 15" id="KW-0479">Metal-binding</keyword>
<dbReference type="InterPro" id="IPR001433">
    <property type="entry name" value="OxRdtase_FAD/NAD-bd"/>
</dbReference>
<evidence type="ECO:0000256" key="3">
    <source>
        <dbReference type="ARBA" id="ARBA00022448"/>
    </source>
</evidence>
<evidence type="ECO:0000256" key="5">
    <source>
        <dbReference type="ARBA" id="ARBA00022621"/>
    </source>
</evidence>
<feature type="active site" description="Charge relay system" evidence="15">
    <location>
        <position position="102"/>
    </location>
</feature>
<evidence type="ECO:0000256" key="9">
    <source>
        <dbReference type="ARBA" id="ARBA00022857"/>
    </source>
</evidence>
<dbReference type="InterPro" id="IPR023950">
    <property type="entry name" value="Hmp"/>
</dbReference>
<feature type="binding site" evidence="15">
    <location>
        <begin position="282"/>
        <end position="287"/>
    </location>
    <ligand>
        <name>NADP(+)</name>
        <dbReference type="ChEBI" id="CHEBI:58349"/>
    </ligand>
</feature>
<dbReference type="PROSITE" id="PS51384">
    <property type="entry name" value="FAD_FR"/>
    <property type="match status" value="1"/>
</dbReference>
<dbReference type="Pfam" id="PF00042">
    <property type="entry name" value="Globin"/>
    <property type="match status" value="1"/>
</dbReference>
<dbReference type="Gene3D" id="1.10.490.10">
    <property type="entry name" value="Globins"/>
    <property type="match status" value="1"/>
</dbReference>
<feature type="binding site" description="proximal binding residue" evidence="15">
    <location>
        <position position="92"/>
    </location>
    <ligand>
        <name>heme b</name>
        <dbReference type="ChEBI" id="CHEBI:60344"/>
    </ligand>
    <ligandPart>
        <name>Fe</name>
        <dbReference type="ChEBI" id="CHEBI:18248"/>
    </ligandPart>
</feature>
<feature type="domain" description="Globin" evidence="16">
    <location>
        <begin position="8"/>
        <end position="145"/>
    </location>
</feature>
<dbReference type="SUPFAM" id="SSF52343">
    <property type="entry name" value="Ferredoxin reductase-like, C-terminal NADP-linked domain"/>
    <property type="match status" value="1"/>
</dbReference>
<comment type="similarity">
    <text evidence="2 15">Belongs to the globin family. Two-domain flavohemoproteins subfamily.</text>
</comment>
<evidence type="ECO:0000256" key="15">
    <source>
        <dbReference type="HAMAP-Rule" id="MF_01252"/>
    </source>
</evidence>
<dbReference type="InterPro" id="IPR000971">
    <property type="entry name" value="Globin"/>
</dbReference>
<dbReference type="GO" id="GO:0071949">
    <property type="term" value="F:FAD binding"/>
    <property type="evidence" value="ECO:0007669"/>
    <property type="project" value="InterPro"/>
</dbReference>
<dbReference type="GO" id="GO:0005344">
    <property type="term" value="F:oxygen carrier activity"/>
    <property type="evidence" value="ECO:0007669"/>
    <property type="project" value="UniProtKB-UniRule"/>
</dbReference>
<dbReference type="CDD" id="cd06184">
    <property type="entry name" value="flavohem_like_fad_nad_binding"/>
    <property type="match status" value="1"/>
</dbReference>
<evidence type="ECO:0000256" key="6">
    <source>
        <dbReference type="ARBA" id="ARBA00022630"/>
    </source>
</evidence>
<keyword evidence="9 15" id="KW-0521">NADP</keyword>
<protein>
    <recommendedName>
        <fullName evidence="15">Flavohemoprotein</fullName>
    </recommendedName>
    <alternativeName>
        <fullName evidence="15">Flavohemoglobin</fullName>
    </alternativeName>
    <alternativeName>
        <fullName evidence="15">Hemoglobin-like protein</fullName>
    </alternativeName>
    <alternativeName>
        <fullName evidence="15">Nitric oxide dioxygenase</fullName>
        <shortName evidence="15">NO oxygenase</shortName>
        <shortName evidence="15">NOD</shortName>
        <ecNumber evidence="15">1.14.12.17</ecNumber>
    </alternativeName>
</protein>
<dbReference type="PRINTS" id="PR00371">
    <property type="entry name" value="FPNCR"/>
</dbReference>
<dbReference type="GO" id="GO:0008941">
    <property type="term" value="F:nitric oxide dioxygenase NAD(P)H activity"/>
    <property type="evidence" value="ECO:0007669"/>
    <property type="project" value="UniProtKB-UniRule"/>
</dbReference>
<feature type="region of interest" description="Reductase" evidence="15">
    <location>
        <begin position="156"/>
        <end position="413"/>
    </location>
</feature>
<evidence type="ECO:0000259" key="16">
    <source>
        <dbReference type="PROSITE" id="PS01033"/>
    </source>
</evidence>
<dbReference type="EMBL" id="WMEQ01000009">
    <property type="protein sequence ID" value="MYL34409.1"/>
    <property type="molecule type" value="Genomic_DNA"/>
</dbReference>